<keyword evidence="5 13" id="KW-0444">Lipid biosynthesis</keyword>
<evidence type="ECO:0000256" key="9">
    <source>
        <dbReference type="ARBA" id="ARBA00022777"/>
    </source>
</evidence>
<dbReference type="EC" id="2.7.1.130" evidence="3 13"/>
<dbReference type="HAMAP" id="MF_00409">
    <property type="entry name" value="LpxK"/>
    <property type="match status" value="1"/>
</dbReference>
<comment type="pathway">
    <text evidence="2 13">Glycolipid biosynthesis; lipid IV(A) biosynthesis; lipid IV(A) from (3R)-3-hydroxytetradecanoyl-[acyl-carrier-protein] and UDP-N-acetyl-alpha-D-glucosamine: step 6/6.</text>
</comment>
<proteinExistence type="inferred from homology"/>
<dbReference type="GO" id="GO:0005524">
    <property type="term" value="F:ATP binding"/>
    <property type="evidence" value="ECO:0007669"/>
    <property type="project" value="UniProtKB-UniRule"/>
</dbReference>
<dbReference type="Pfam" id="PF02606">
    <property type="entry name" value="LpxK"/>
    <property type="match status" value="1"/>
</dbReference>
<evidence type="ECO:0000256" key="13">
    <source>
        <dbReference type="HAMAP-Rule" id="MF_00409"/>
    </source>
</evidence>
<keyword evidence="9 13" id="KW-0418">Kinase</keyword>
<evidence type="ECO:0000256" key="3">
    <source>
        <dbReference type="ARBA" id="ARBA00012071"/>
    </source>
</evidence>
<evidence type="ECO:0000256" key="7">
    <source>
        <dbReference type="ARBA" id="ARBA00022679"/>
    </source>
</evidence>
<dbReference type="Proteomes" id="UP000326994">
    <property type="component" value="Unassembled WGS sequence"/>
</dbReference>
<evidence type="ECO:0000256" key="10">
    <source>
        <dbReference type="ARBA" id="ARBA00022840"/>
    </source>
</evidence>
<evidence type="ECO:0000256" key="5">
    <source>
        <dbReference type="ARBA" id="ARBA00022516"/>
    </source>
</evidence>
<dbReference type="UniPathway" id="UPA00359">
    <property type="reaction ID" value="UER00482"/>
</dbReference>
<evidence type="ECO:0000313" key="14">
    <source>
        <dbReference type="EMBL" id="GEQ87123.1"/>
    </source>
</evidence>
<dbReference type="GO" id="GO:0009245">
    <property type="term" value="P:lipid A biosynthetic process"/>
    <property type="evidence" value="ECO:0007669"/>
    <property type="project" value="UniProtKB-UniRule"/>
</dbReference>
<dbReference type="GO" id="GO:0005886">
    <property type="term" value="C:plasma membrane"/>
    <property type="evidence" value="ECO:0007669"/>
    <property type="project" value="TreeGrafter"/>
</dbReference>
<keyword evidence="7 13" id="KW-0808">Transferase</keyword>
<comment type="caution">
    <text evidence="13">Lacks conserved residue(s) required for the propagation of feature annotation.</text>
</comment>
<evidence type="ECO:0000256" key="1">
    <source>
        <dbReference type="ARBA" id="ARBA00002274"/>
    </source>
</evidence>
<dbReference type="PANTHER" id="PTHR42724">
    <property type="entry name" value="TETRAACYLDISACCHARIDE 4'-KINASE"/>
    <property type="match status" value="1"/>
</dbReference>
<sequence length="337" mass="38824">MKTLRKILFPFAVLYGWITRARNVFYNKGWFKSKQYRLPVICVGNLSVGGTGKSPMIELLIEILKEDYKVATLSRGYKRKTKGFLEVKTTHTVAEVGDEPLQFKQKFPEVTVAVCADRRTGIEVLEKEAQVILLDDAFQHRKVKASLNIMLTPCDELYVQDFLLPTGNLRESRTGADRADIIVVTKCKKNIAYAKMQEIRFILDIKEHQKLYFTTIDYADSIFGISEVQPLHYLIDKPFTLVTGIANPKPLVDFLIGEGYQFEHKKYPDHHNFSEAEINALKKEQIILTTEKDFMRLKSPLGKYALYYLPIKTKVLNGQESFFKEMIFKNVEANLFS</sequence>
<dbReference type="GO" id="GO:0009029">
    <property type="term" value="F:lipid-A 4'-kinase activity"/>
    <property type="evidence" value="ECO:0007669"/>
    <property type="project" value="UniProtKB-UniRule"/>
</dbReference>
<evidence type="ECO:0000256" key="4">
    <source>
        <dbReference type="ARBA" id="ARBA00016436"/>
    </source>
</evidence>
<keyword evidence="8 13" id="KW-0547">Nucleotide-binding</keyword>
<evidence type="ECO:0000256" key="11">
    <source>
        <dbReference type="ARBA" id="ARBA00023098"/>
    </source>
</evidence>
<comment type="similarity">
    <text evidence="13">Belongs to the LpxK family.</text>
</comment>
<keyword evidence="10 13" id="KW-0067">ATP-binding</keyword>
<evidence type="ECO:0000256" key="6">
    <source>
        <dbReference type="ARBA" id="ARBA00022556"/>
    </source>
</evidence>
<dbReference type="InterPro" id="IPR027417">
    <property type="entry name" value="P-loop_NTPase"/>
</dbReference>
<name>A0A5J4FYJ6_9FLAO</name>
<dbReference type="AlphaFoldDB" id="A0A5J4FYJ6"/>
<comment type="function">
    <text evidence="1 13">Transfers the gamma-phosphate of ATP to the 4'-position of a tetraacyldisaccharide 1-phosphate intermediate (termed DS-1-P) to form tetraacyldisaccharide 1,4'-bis-phosphate (lipid IVA).</text>
</comment>
<evidence type="ECO:0000256" key="2">
    <source>
        <dbReference type="ARBA" id="ARBA00004870"/>
    </source>
</evidence>
<dbReference type="PANTHER" id="PTHR42724:SF1">
    <property type="entry name" value="TETRAACYLDISACCHARIDE 4'-KINASE, MITOCHONDRIAL-RELATED"/>
    <property type="match status" value="1"/>
</dbReference>
<dbReference type="NCBIfam" id="TIGR00682">
    <property type="entry name" value="lpxK"/>
    <property type="match status" value="1"/>
</dbReference>
<dbReference type="OrthoDB" id="9766423at2"/>
<evidence type="ECO:0000256" key="8">
    <source>
        <dbReference type="ARBA" id="ARBA00022741"/>
    </source>
</evidence>
<gene>
    <name evidence="13 14" type="primary">lpxK</name>
    <name evidence="14" type="ORF">ULMS_26310</name>
</gene>
<reference evidence="14 15" key="1">
    <citation type="submission" date="2019-08" db="EMBL/GenBank/DDBJ databases">
        <title>Ulvibacter marinistellae sp. nov., isolated from a starfish, Patiria pectinifera.</title>
        <authorList>
            <person name="Kawano K."/>
            <person name="Ushijima N."/>
            <person name="Kihara M."/>
            <person name="Itoh H."/>
        </authorList>
    </citation>
    <scope>NUCLEOTIDE SEQUENCE [LARGE SCALE GENOMIC DNA]</scope>
    <source>
        <strain evidence="14 15">KK4</strain>
    </source>
</reference>
<keyword evidence="6 13" id="KW-0441">Lipid A biosynthesis</keyword>
<comment type="caution">
    <text evidence="14">The sequence shown here is derived from an EMBL/GenBank/DDBJ whole genome shotgun (WGS) entry which is preliminary data.</text>
</comment>
<evidence type="ECO:0000256" key="12">
    <source>
        <dbReference type="ARBA" id="ARBA00029757"/>
    </source>
</evidence>
<keyword evidence="15" id="KW-1185">Reference proteome</keyword>
<evidence type="ECO:0000313" key="15">
    <source>
        <dbReference type="Proteomes" id="UP000326994"/>
    </source>
</evidence>
<comment type="catalytic activity">
    <reaction evidence="13">
        <text>a lipid A disaccharide + ATP = a lipid IVA + ADP + H(+)</text>
        <dbReference type="Rhea" id="RHEA:67840"/>
        <dbReference type="ChEBI" id="CHEBI:15378"/>
        <dbReference type="ChEBI" id="CHEBI:30616"/>
        <dbReference type="ChEBI" id="CHEBI:176343"/>
        <dbReference type="ChEBI" id="CHEBI:176425"/>
        <dbReference type="ChEBI" id="CHEBI:456216"/>
        <dbReference type="EC" id="2.7.1.130"/>
    </reaction>
</comment>
<dbReference type="GO" id="GO:0009244">
    <property type="term" value="P:lipopolysaccharide core region biosynthetic process"/>
    <property type="evidence" value="ECO:0007669"/>
    <property type="project" value="TreeGrafter"/>
</dbReference>
<organism evidence="14 15">
    <name type="scientific">Patiriisocius marinistellae</name>
    <dbReference type="NCBI Taxonomy" id="2494560"/>
    <lineage>
        <taxon>Bacteria</taxon>
        <taxon>Pseudomonadati</taxon>
        <taxon>Bacteroidota</taxon>
        <taxon>Flavobacteriia</taxon>
        <taxon>Flavobacteriales</taxon>
        <taxon>Flavobacteriaceae</taxon>
        <taxon>Patiriisocius</taxon>
    </lineage>
</organism>
<keyword evidence="11 13" id="KW-0443">Lipid metabolism</keyword>
<dbReference type="SUPFAM" id="SSF52540">
    <property type="entry name" value="P-loop containing nucleoside triphosphate hydrolases"/>
    <property type="match status" value="1"/>
</dbReference>
<dbReference type="RefSeq" id="WP_151895037.1">
    <property type="nucleotide sequence ID" value="NZ_BKCF01000005.1"/>
</dbReference>
<dbReference type="EMBL" id="BKCF01000005">
    <property type="protein sequence ID" value="GEQ87123.1"/>
    <property type="molecule type" value="Genomic_DNA"/>
</dbReference>
<protein>
    <recommendedName>
        <fullName evidence="4 13">Tetraacyldisaccharide 4'-kinase</fullName>
        <ecNumber evidence="3 13">2.7.1.130</ecNumber>
    </recommendedName>
    <alternativeName>
        <fullName evidence="12 13">Lipid A 4'-kinase</fullName>
    </alternativeName>
</protein>
<accession>A0A5J4FYJ6</accession>
<dbReference type="InterPro" id="IPR003758">
    <property type="entry name" value="LpxK"/>
</dbReference>